<keyword evidence="2" id="KW-0833">Ubl conjugation pathway</keyword>
<evidence type="ECO:0000256" key="1">
    <source>
        <dbReference type="ARBA" id="ARBA00004906"/>
    </source>
</evidence>
<dbReference type="PANTHER" id="PTHR32370">
    <property type="entry name" value="OS12G0117600 PROTEIN"/>
    <property type="match status" value="1"/>
</dbReference>
<comment type="pathway">
    <text evidence="1">Protein modification; protein ubiquitination.</text>
</comment>
<dbReference type="InterPro" id="IPR027356">
    <property type="entry name" value="NPH3_dom"/>
</dbReference>
<dbReference type="PROSITE" id="PS51649">
    <property type="entry name" value="NPH3"/>
    <property type="match status" value="1"/>
</dbReference>
<reference evidence="5 6" key="1">
    <citation type="submission" date="2023-10" db="EMBL/GenBank/DDBJ databases">
        <title>Chromosome-scale genome assembly provides insights into flower coloration mechanisms of Canna indica.</title>
        <authorList>
            <person name="Li C."/>
        </authorList>
    </citation>
    <scope>NUCLEOTIDE SEQUENCE [LARGE SCALE GENOMIC DNA]</scope>
    <source>
        <tissue evidence="5">Flower</tissue>
    </source>
</reference>
<proteinExistence type="inferred from homology"/>
<keyword evidence="6" id="KW-1185">Reference proteome</keyword>
<evidence type="ECO:0000256" key="2">
    <source>
        <dbReference type="ARBA" id="ARBA00022786"/>
    </source>
</evidence>
<name>A0AAQ3JNI0_9LILI</name>
<evidence type="ECO:0000259" key="4">
    <source>
        <dbReference type="PROSITE" id="PS51649"/>
    </source>
</evidence>
<dbReference type="SUPFAM" id="SSF54695">
    <property type="entry name" value="POZ domain"/>
    <property type="match status" value="1"/>
</dbReference>
<dbReference type="Pfam" id="PF03000">
    <property type="entry name" value="NPH3"/>
    <property type="match status" value="1"/>
</dbReference>
<gene>
    <name evidence="5" type="ORF">Cni_G01774</name>
</gene>
<dbReference type="InterPro" id="IPR011333">
    <property type="entry name" value="SKP1/BTB/POZ_sf"/>
</dbReference>
<dbReference type="EMBL" id="CP136890">
    <property type="protein sequence ID" value="WOK93081.1"/>
    <property type="molecule type" value="Genomic_DNA"/>
</dbReference>
<dbReference type="Proteomes" id="UP001327560">
    <property type="component" value="Chromosome 1"/>
</dbReference>
<dbReference type="InterPro" id="IPR043454">
    <property type="entry name" value="NPH3/RPT2-like"/>
</dbReference>
<comment type="similarity">
    <text evidence="3">Belongs to the NPH3 family.</text>
</comment>
<dbReference type="AlphaFoldDB" id="A0AAQ3JNI0"/>
<evidence type="ECO:0000313" key="5">
    <source>
        <dbReference type="EMBL" id="WOK93081.1"/>
    </source>
</evidence>
<sequence>MDVRSEETGLPPTVCVRFQEKSFNLHRVRTNMEVINQSRRFFFSLLTRPWRSCFLQLPLTSRSGYFKKALLESSDVVLPRGFPGGPETFEMVALFSYGSPLPLDPFVVSALRCAAEFLEMTEEYATRNLCETSDLYLNQVVLQSWDDTLIALQTCQTLLPMAEELLVVSRCVESLAFMSCMEILDPEQRRDHPVVTLHALAGRPWNPEAVKEMAGQDLWIKDLIALPFEFFTRIIRSLRRQGMKEKYVIPIVIFYANKWVLSKKTHKFWENTAEEDGADAPNNKVSTILQGILDLLPACCDSGIIPVTFFFALLSMSLALNLSDGIRSKLQDHVASLLHFARVEDFLLPHSNEDIACSPELRTMERIVSIHVSSKNESGYVGCTPSSSGSVADLWDKYLCQIAIDPKLGADRFTELVQTVQMADRETHDHLYKAINTFLSARPQLCNADKARLCSKISCQKLSQETCIQAVQDELMPLRLIIQALFVQQLHTQQAFRDCSESFRYIQCGDFSGSIPNSTCQLPKSQNLEESPCNPAAAGESSAVPLGSLLKKERAFPNSDHSKEVYESTRFRIQALEQELASLKHSMQSNDISKSSLKTDLKKESFRLFAVEGSRFVRRNPLGHVSGCIGSLSWASQRRYANRLLKVFRRIALLGRGKSKIKQRANGSLSCRSKPLHEMYDC</sequence>
<accession>A0AAQ3JNI0</accession>
<feature type="domain" description="NPH3" evidence="4">
    <location>
        <begin position="217"/>
        <end position="491"/>
    </location>
</feature>
<organism evidence="5 6">
    <name type="scientific">Canna indica</name>
    <name type="common">Indian-shot</name>
    <dbReference type="NCBI Taxonomy" id="4628"/>
    <lineage>
        <taxon>Eukaryota</taxon>
        <taxon>Viridiplantae</taxon>
        <taxon>Streptophyta</taxon>
        <taxon>Embryophyta</taxon>
        <taxon>Tracheophyta</taxon>
        <taxon>Spermatophyta</taxon>
        <taxon>Magnoliopsida</taxon>
        <taxon>Liliopsida</taxon>
        <taxon>Zingiberales</taxon>
        <taxon>Cannaceae</taxon>
        <taxon>Canna</taxon>
    </lineage>
</organism>
<protein>
    <submittedName>
        <fullName evidence="5">BTB/POZ domain-containing protein</fullName>
    </submittedName>
</protein>
<evidence type="ECO:0000313" key="6">
    <source>
        <dbReference type="Proteomes" id="UP001327560"/>
    </source>
</evidence>
<evidence type="ECO:0000256" key="3">
    <source>
        <dbReference type="PROSITE-ProRule" id="PRU00982"/>
    </source>
</evidence>